<name>A0A9X2MW28_9BACL</name>
<gene>
    <name evidence="1" type="ORF">NQZ67_26225</name>
</gene>
<reference evidence="1" key="1">
    <citation type="submission" date="2022-08" db="EMBL/GenBank/DDBJ databases">
        <title>The genomic sequence of strain Paenibacillus sp. SCIV0701.</title>
        <authorList>
            <person name="Zhao H."/>
        </authorList>
    </citation>
    <scope>NUCLEOTIDE SEQUENCE</scope>
    <source>
        <strain evidence="1">SCIV0701</strain>
    </source>
</reference>
<protein>
    <recommendedName>
        <fullName evidence="3">NACHT domain-containing protein</fullName>
    </recommendedName>
</protein>
<dbReference type="InterPro" id="IPR027417">
    <property type="entry name" value="P-loop_NTPase"/>
</dbReference>
<keyword evidence="2" id="KW-1185">Reference proteome</keyword>
<dbReference type="Proteomes" id="UP001141950">
    <property type="component" value="Unassembled WGS sequence"/>
</dbReference>
<comment type="caution">
    <text evidence="1">The sequence shown here is derived from an EMBL/GenBank/DDBJ whole genome shotgun (WGS) entry which is preliminary data.</text>
</comment>
<organism evidence="1 2">
    <name type="scientific">Paenibacillus soyae</name>
    <dbReference type="NCBI Taxonomy" id="2969249"/>
    <lineage>
        <taxon>Bacteria</taxon>
        <taxon>Bacillati</taxon>
        <taxon>Bacillota</taxon>
        <taxon>Bacilli</taxon>
        <taxon>Bacillales</taxon>
        <taxon>Paenibacillaceae</taxon>
        <taxon>Paenibacillus</taxon>
    </lineage>
</organism>
<dbReference type="EMBL" id="JANIPJ010000026">
    <property type="protein sequence ID" value="MCR2807389.1"/>
    <property type="molecule type" value="Genomic_DNA"/>
</dbReference>
<sequence length="368" mass="40456">MKETASHYFARGNTARGAHFLYESAYQGLNRLFVLQGPSGTGKSTIIRGLADSLLERGLHVQCFHSPLRPDELDGIIATDLRVGIIDEQASGGVSGIEAGETIFFDFVDALDLSRLSAEQRNMLDELHKRFPAAYSEALEGYGAALRIHDDWEKYYIESLDFAKCDQIVWELMEDLFAGQPQGAPGVTRHLFFGAATPKGAFDFIPDLTASLRRRIFIKGRPGSGKSTMLKKLAAGAEMNGVQVQVFHCGLDPHSLDMLIFPELSTAIFDSTAPHEYFPEREGDEILDVYERAMTPGTDETYADELAAIKSLYSAKMKEATGHLAEAEAIDAQLKALHTAATDFSIVDGLRSQLFAELEHSLAEVSDK</sequence>
<evidence type="ECO:0008006" key="3">
    <source>
        <dbReference type="Google" id="ProtNLM"/>
    </source>
</evidence>
<dbReference type="SUPFAM" id="SSF52540">
    <property type="entry name" value="P-loop containing nucleoside triphosphate hydrolases"/>
    <property type="match status" value="2"/>
</dbReference>
<accession>A0A9X2MW28</accession>
<dbReference type="AlphaFoldDB" id="A0A9X2MW28"/>
<dbReference type="RefSeq" id="WP_257451820.1">
    <property type="nucleotide sequence ID" value="NZ_JANIPJ010000026.1"/>
</dbReference>
<dbReference type="Gene3D" id="3.40.50.300">
    <property type="entry name" value="P-loop containing nucleotide triphosphate hydrolases"/>
    <property type="match status" value="2"/>
</dbReference>
<evidence type="ECO:0000313" key="1">
    <source>
        <dbReference type="EMBL" id="MCR2807389.1"/>
    </source>
</evidence>
<proteinExistence type="predicted"/>
<evidence type="ECO:0000313" key="2">
    <source>
        <dbReference type="Proteomes" id="UP001141950"/>
    </source>
</evidence>